<feature type="compositionally biased region" description="Polar residues" evidence="8">
    <location>
        <begin position="295"/>
        <end position="309"/>
    </location>
</feature>
<evidence type="ECO:0000256" key="5">
    <source>
        <dbReference type="ARBA" id="ARBA00023015"/>
    </source>
</evidence>
<dbReference type="InterPro" id="IPR051763">
    <property type="entry name" value="Copper_Homeo_Regul"/>
</dbReference>
<dbReference type="SMR" id="C4R3Y3"/>
<dbReference type="GeneID" id="8199981"/>
<feature type="compositionally biased region" description="Basic residues" evidence="8">
    <location>
        <begin position="379"/>
        <end position="390"/>
    </location>
</feature>
<feature type="compositionally biased region" description="Low complexity" evidence="8">
    <location>
        <begin position="310"/>
        <end position="327"/>
    </location>
</feature>
<feature type="compositionally biased region" description="Polar residues" evidence="8">
    <location>
        <begin position="488"/>
        <end position="505"/>
    </location>
</feature>
<dbReference type="EMBL" id="FN392321">
    <property type="protein sequence ID" value="CAY70255.1"/>
    <property type="molecule type" value="Genomic_DNA"/>
</dbReference>
<dbReference type="STRING" id="644223.C4R3Y3"/>
<dbReference type="Pfam" id="PF00649">
    <property type="entry name" value="Copper-fist"/>
    <property type="match status" value="1"/>
</dbReference>
<dbReference type="FunFam" id="3.90.430.10:FF:000001">
    <property type="entry name" value="Copper fist DNA-binding protein"/>
    <property type="match status" value="1"/>
</dbReference>
<dbReference type="InterPro" id="IPR036395">
    <property type="entry name" value="Cu_fist_DNA-bd_dom_sf"/>
</dbReference>
<evidence type="ECO:0000256" key="4">
    <source>
        <dbReference type="ARBA" id="ARBA00023008"/>
    </source>
</evidence>
<protein>
    <submittedName>
        <fullName evidence="10">Transcriptional activator</fullName>
    </submittedName>
</protein>
<evidence type="ECO:0000256" key="7">
    <source>
        <dbReference type="ARBA" id="ARBA00023242"/>
    </source>
</evidence>
<dbReference type="PROSITE" id="PS01119">
    <property type="entry name" value="COPPER_FIST_1"/>
    <property type="match status" value="1"/>
</dbReference>
<keyword evidence="3" id="KW-0862">Zinc</keyword>
<feature type="compositionally biased region" description="Polar residues" evidence="8">
    <location>
        <begin position="362"/>
        <end position="377"/>
    </location>
</feature>
<dbReference type="GO" id="GO:0005507">
    <property type="term" value="F:copper ion binding"/>
    <property type="evidence" value="ECO:0007669"/>
    <property type="project" value="InterPro"/>
</dbReference>
<dbReference type="OMA" id="HENGCAC"/>
<evidence type="ECO:0000256" key="6">
    <source>
        <dbReference type="ARBA" id="ARBA00023163"/>
    </source>
</evidence>
<proteinExistence type="predicted"/>
<evidence type="ECO:0000256" key="3">
    <source>
        <dbReference type="ARBA" id="ARBA00022833"/>
    </source>
</evidence>
<dbReference type="GO" id="GO:0006879">
    <property type="term" value="P:intracellular iron ion homeostasis"/>
    <property type="evidence" value="ECO:0007669"/>
    <property type="project" value="TreeGrafter"/>
</dbReference>
<dbReference type="InParanoid" id="C4R3Y3"/>
<dbReference type="PRINTS" id="PR00617">
    <property type="entry name" value="COPPERFIST"/>
</dbReference>
<dbReference type="InterPro" id="IPR001083">
    <property type="entry name" value="Cu_fist_DNA-bd_dom"/>
</dbReference>
<evidence type="ECO:0000313" key="10">
    <source>
        <dbReference type="EMBL" id="CAY70255.1"/>
    </source>
</evidence>
<keyword evidence="7" id="KW-0539">Nucleus</keyword>
<dbReference type="SUPFAM" id="SSF57879">
    <property type="entry name" value="Zinc domain conserved in yeast copper-regulated transcription factors"/>
    <property type="match status" value="1"/>
</dbReference>
<keyword evidence="11" id="KW-1185">Reference proteome</keyword>
<feature type="region of interest" description="Disordered" evidence="8">
    <location>
        <begin position="362"/>
        <end position="390"/>
    </location>
</feature>
<dbReference type="eggNOG" id="ENOG502S7CA">
    <property type="taxonomic scope" value="Eukaryota"/>
</dbReference>
<dbReference type="PANTHER" id="PTHR28088">
    <property type="entry name" value="TRANSCRIPTIONAL ACTIVATOR HAA1-RELATED"/>
    <property type="match status" value="1"/>
</dbReference>
<accession>C4R3Y3</accession>
<keyword evidence="2" id="KW-0479">Metal-binding</keyword>
<dbReference type="GO" id="GO:0000981">
    <property type="term" value="F:DNA-binding transcription factor activity, RNA polymerase II-specific"/>
    <property type="evidence" value="ECO:0007669"/>
    <property type="project" value="TreeGrafter"/>
</dbReference>
<dbReference type="OrthoDB" id="5600085at2759"/>
<evidence type="ECO:0000256" key="1">
    <source>
        <dbReference type="ARBA" id="ARBA00004123"/>
    </source>
</evidence>
<dbReference type="GO" id="GO:0000978">
    <property type="term" value="F:RNA polymerase II cis-regulatory region sequence-specific DNA binding"/>
    <property type="evidence" value="ECO:0007669"/>
    <property type="project" value="TreeGrafter"/>
</dbReference>
<dbReference type="Gene3D" id="3.90.430.10">
    <property type="entry name" value="Copper fist DNA-binding domain"/>
    <property type="match status" value="1"/>
</dbReference>
<reference evidence="10 11" key="1">
    <citation type="journal article" date="2009" name="Nat. Biotechnol.">
        <title>Genome sequence of the recombinant protein production host Pichia pastoris.</title>
        <authorList>
            <person name="De Schutter K."/>
            <person name="Lin Y.C."/>
            <person name="Tiels P."/>
            <person name="Van Hecke A."/>
            <person name="Glinka S."/>
            <person name="Weber-Lehmann J."/>
            <person name="Rouze P."/>
            <person name="Van de Peer Y."/>
            <person name="Callewaert N."/>
        </authorList>
    </citation>
    <scope>NUCLEOTIDE SEQUENCE [LARGE SCALE GENOMIC DNA]</scope>
    <source>
        <strain evidence="11">GS115 / ATCC 20864</strain>
    </source>
</reference>
<feature type="region of interest" description="Disordered" evidence="8">
    <location>
        <begin position="487"/>
        <end position="509"/>
    </location>
</feature>
<evidence type="ECO:0000259" key="9">
    <source>
        <dbReference type="PROSITE" id="PS50073"/>
    </source>
</evidence>
<dbReference type="PROSITE" id="PS50073">
    <property type="entry name" value="COPPER_FIST_2"/>
    <property type="match status" value="1"/>
</dbReference>
<feature type="compositionally biased region" description="Basic and acidic residues" evidence="8">
    <location>
        <begin position="101"/>
        <end position="128"/>
    </location>
</feature>
<gene>
    <name evidence="10" type="ordered locus">PAS_chr3_0232</name>
</gene>
<comment type="subcellular location">
    <subcellularLocation>
        <location evidence="1">Nucleus</location>
    </subcellularLocation>
</comment>
<dbReference type="RefSeq" id="XP_002492448.1">
    <property type="nucleotide sequence ID" value="XM_002492403.1"/>
</dbReference>
<name>C4R3Y3_KOMPG</name>
<dbReference type="PANTHER" id="PTHR28088:SF5">
    <property type="entry name" value="TRANSCRIPTIONAL ACTIVATOR HAA1-RELATED"/>
    <property type="match status" value="1"/>
</dbReference>
<evidence type="ECO:0000256" key="2">
    <source>
        <dbReference type="ARBA" id="ARBA00022723"/>
    </source>
</evidence>
<dbReference type="GO" id="GO:0006878">
    <property type="term" value="P:intracellular copper ion homeostasis"/>
    <property type="evidence" value="ECO:0007669"/>
    <property type="project" value="TreeGrafter"/>
</dbReference>
<feature type="region of interest" description="Disordered" evidence="8">
    <location>
        <begin position="95"/>
        <end position="128"/>
    </location>
</feature>
<feature type="domain" description="Copper-fist" evidence="9">
    <location>
        <begin position="1"/>
        <end position="40"/>
    </location>
</feature>
<evidence type="ECO:0000256" key="8">
    <source>
        <dbReference type="SAM" id="MobiDB-lite"/>
    </source>
</evidence>
<feature type="compositionally biased region" description="Low complexity" evidence="8">
    <location>
        <begin position="239"/>
        <end position="251"/>
    </location>
</feature>
<feature type="region of interest" description="Disordered" evidence="8">
    <location>
        <begin position="287"/>
        <end position="327"/>
    </location>
</feature>
<dbReference type="SMART" id="SM00412">
    <property type="entry name" value="Cu_FIST"/>
    <property type="match status" value="1"/>
</dbReference>
<keyword evidence="5" id="KW-0805">Transcription regulation</keyword>
<keyword evidence="4" id="KW-0186">Copper</keyword>
<organism evidence="10 11">
    <name type="scientific">Komagataella phaffii (strain GS115 / ATCC 20864)</name>
    <name type="common">Yeast</name>
    <name type="synonym">Pichia pastoris</name>
    <dbReference type="NCBI Taxonomy" id="644223"/>
    <lineage>
        <taxon>Eukaryota</taxon>
        <taxon>Fungi</taxon>
        <taxon>Dikarya</taxon>
        <taxon>Ascomycota</taxon>
        <taxon>Saccharomycotina</taxon>
        <taxon>Pichiomycetes</taxon>
        <taxon>Pichiales</taxon>
        <taxon>Pichiaceae</taxon>
        <taxon>Komagataella</taxon>
    </lineage>
</organism>
<dbReference type="KEGG" id="ppa:PAS_chr3_0232"/>
<dbReference type="GO" id="GO:0005634">
    <property type="term" value="C:nucleus"/>
    <property type="evidence" value="ECO:0007669"/>
    <property type="project" value="UniProtKB-SubCell"/>
</dbReference>
<dbReference type="AlphaFoldDB" id="C4R3Y3"/>
<keyword evidence="6" id="KW-0804">Transcription</keyword>
<evidence type="ECO:0000313" key="11">
    <source>
        <dbReference type="Proteomes" id="UP000000314"/>
    </source>
</evidence>
<dbReference type="GO" id="GO:0045944">
    <property type="term" value="P:positive regulation of transcription by RNA polymerase II"/>
    <property type="evidence" value="ECO:0007669"/>
    <property type="project" value="TreeGrafter"/>
</dbReference>
<dbReference type="HOGENOM" id="CLU_477422_0_0_1"/>
<dbReference type="SMART" id="SM01090">
    <property type="entry name" value="Copper-fist"/>
    <property type="match status" value="1"/>
</dbReference>
<sequence length="523" mass="57178">MVLINGVKYACERCIRGHRVSACTHTDQPLVMIKPKGRPSSQCAFCREQRKLRNHHAKCTCGKKTNTKMKYHENGCACSNDVGTVKLEGHCTCCHPKKKKSPPEKEKLDEQDKTKNPGHKLKTDTKNGDDLFLEQQPINSELVSWDMGLSPSVSTSIMEYPSSTNLLAQVEKSMSSGSAVSGPRQVGMEQLDNFHRVGDDTKHAGEISVPLTEYTQPLLSMDQNLNHLLRDRKLDDALSSASREASRSASRASRRAGDNEETPNTYQNIPYPFSSGGLLEMLNEEKSYKSEIHSSRTASKQQQYPLQPQSTWNSGGNTSTNTNGAASFGPEEVFPLYPLIGPGGTPDYEPYTSPPSNLQANLTGSSHISSKSGTYSSHAPHHHGHHHHHHLMHQFTPYSAPKPANSIHSSSSSVSIGAQVPGSVSPSLSSQRSFRSMDSTDSLVGFQLNNTKTNATLTRLDEEFGDMPMMKPVATVVMDDILAGPSNIGENGNLPGNNETGTLSEEQPDDFFFGLDMGVPLNR</sequence>
<dbReference type="Proteomes" id="UP000000314">
    <property type="component" value="Chromosome 3"/>
</dbReference>
<feature type="region of interest" description="Disordered" evidence="8">
    <location>
        <begin position="239"/>
        <end position="272"/>
    </location>
</feature>